<dbReference type="PANTHER" id="PTHR42648:SF28">
    <property type="entry name" value="TRANSPOSON-ENCODED PROTEIN WITH RIBONUCLEASE H-LIKE AND RETROVIRUS ZINC FINGER-LIKE DOMAINS"/>
    <property type="match status" value="1"/>
</dbReference>
<dbReference type="EMBL" id="JBJQOH010000006">
    <property type="protein sequence ID" value="KAL3682919.1"/>
    <property type="molecule type" value="Genomic_DNA"/>
</dbReference>
<dbReference type="SUPFAM" id="SSF53098">
    <property type="entry name" value="Ribonuclease H-like"/>
    <property type="match status" value="1"/>
</dbReference>
<evidence type="ECO:0000313" key="4">
    <source>
        <dbReference type="EMBL" id="KAL3682919.1"/>
    </source>
</evidence>
<accession>A0ABD3GX50</accession>
<evidence type="ECO:0000256" key="1">
    <source>
        <dbReference type="ARBA" id="ARBA00022670"/>
    </source>
</evidence>
<proteinExistence type="predicted"/>
<dbReference type="InterPro" id="IPR012337">
    <property type="entry name" value="RNaseH-like_sf"/>
</dbReference>
<gene>
    <name evidence="4" type="ORF">R1sor_000941</name>
</gene>
<dbReference type="GO" id="GO:0006508">
    <property type="term" value="P:proteolysis"/>
    <property type="evidence" value="ECO:0007669"/>
    <property type="project" value="UniProtKB-KW"/>
</dbReference>
<evidence type="ECO:0000256" key="2">
    <source>
        <dbReference type="SAM" id="MobiDB-lite"/>
    </source>
</evidence>
<reference evidence="4 5" key="1">
    <citation type="submission" date="2024-09" db="EMBL/GenBank/DDBJ databases">
        <title>Chromosome-scale assembly of Riccia sorocarpa.</title>
        <authorList>
            <person name="Paukszto L."/>
        </authorList>
    </citation>
    <scope>NUCLEOTIDE SEQUENCE [LARGE SCALE GENOMIC DNA]</scope>
    <source>
        <strain evidence="4">LP-2024</strain>
        <tissue evidence="4">Aerial parts of the thallus</tissue>
    </source>
</reference>
<dbReference type="PANTHER" id="PTHR42648">
    <property type="entry name" value="TRANSPOSASE, PUTATIVE-RELATED"/>
    <property type="match status" value="1"/>
</dbReference>
<dbReference type="InterPro" id="IPR039537">
    <property type="entry name" value="Retrotran_Ty1/copia-like"/>
</dbReference>
<dbReference type="InterPro" id="IPR001584">
    <property type="entry name" value="Integrase_cat-core"/>
</dbReference>
<comment type="caution">
    <text evidence="4">The sequence shown here is derived from an EMBL/GenBank/DDBJ whole genome shotgun (WGS) entry which is preliminary data.</text>
</comment>
<sequence>MFEPVQDCVIDSGATSHMTPHQGWFSNLELLQAPQYMVIGDDTKHEIQHKGNVPMQLTDSKLAGLRNVLHVPTMTRNLLSVGQLVDQGLQFGKQARQTFRGPGRRTKQLLQIVHTDVWTATQPSMYGLEYFVSFIDDYLRFTWVYFLRGKSSPEVLSAFQTFQKMVEKQSGKSVLSLRSDRGGEFLSGAFTTYLSEQGILRQKTCSYSPQQNGVAESKNRHIAEAARAMLNEKNMLRSYWAEAVAVAVYLMNRTPTVAVHSKTPLEVFFGSKPDYSHLKVFGCICYVLLMRGGPTPKLPTEIREQLVAEPVSSDSGSGVTSVTIPTTIVPYVPGVDASDGVHSAQPTDSSPLDGDNVLLQRMLSSSTFVEDIHPLDALSQNETAPSDDIQGEVTSAQAAPRKSERVKRPIQRFMHSGFLATHFAFMSQVSQEQEPNSYKEALQHTHWVSAMETELAALHL</sequence>
<dbReference type="InterPro" id="IPR036397">
    <property type="entry name" value="RNaseH_sf"/>
</dbReference>
<feature type="domain" description="Integrase catalytic" evidence="3">
    <location>
        <begin position="98"/>
        <end position="272"/>
    </location>
</feature>
<name>A0ABD3GX50_9MARC</name>
<dbReference type="Gene3D" id="3.30.420.10">
    <property type="entry name" value="Ribonuclease H-like superfamily/Ribonuclease H"/>
    <property type="match status" value="1"/>
</dbReference>
<keyword evidence="1" id="KW-0378">Hydrolase</keyword>
<evidence type="ECO:0000259" key="3">
    <source>
        <dbReference type="PROSITE" id="PS50994"/>
    </source>
</evidence>
<dbReference type="AlphaFoldDB" id="A0ABD3GX50"/>
<keyword evidence="1" id="KW-0645">Protease</keyword>
<dbReference type="Pfam" id="PF22936">
    <property type="entry name" value="Pol_BBD"/>
    <property type="match status" value="1"/>
</dbReference>
<dbReference type="PROSITE" id="PS50994">
    <property type="entry name" value="INTEGRASE"/>
    <property type="match status" value="1"/>
</dbReference>
<evidence type="ECO:0000313" key="5">
    <source>
        <dbReference type="Proteomes" id="UP001633002"/>
    </source>
</evidence>
<dbReference type="InterPro" id="IPR054722">
    <property type="entry name" value="PolX-like_BBD"/>
</dbReference>
<dbReference type="GO" id="GO:0008233">
    <property type="term" value="F:peptidase activity"/>
    <property type="evidence" value="ECO:0007669"/>
    <property type="project" value="UniProtKB-KW"/>
</dbReference>
<keyword evidence="5" id="KW-1185">Reference proteome</keyword>
<organism evidence="4 5">
    <name type="scientific">Riccia sorocarpa</name>
    <dbReference type="NCBI Taxonomy" id="122646"/>
    <lineage>
        <taxon>Eukaryota</taxon>
        <taxon>Viridiplantae</taxon>
        <taxon>Streptophyta</taxon>
        <taxon>Embryophyta</taxon>
        <taxon>Marchantiophyta</taxon>
        <taxon>Marchantiopsida</taxon>
        <taxon>Marchantiidae</taxon>
        <taxon>Marchantiales</taxon>
        <taxon>Ricciaceae</taxon>
        <taxon>Riccia</taxon>
    </lineage>
</organism>
<protein>
    <recommendedName>
        <fullName evidence="3">Integrase catalytic domain-containing protein</fullName>
    </recommendedName>
</protein>
<dbReference type="Proteomes" id="UP001633002">
    <property type="component" value="Unassembled WGS sequence"/>
</dbReference>
<feature type="region of interest" description="Disordered" evidence="2">
    <location>
        <begin position="380"/>
        <end position="407"/>
    </location>
</feature>